<dbReference type="NCBIfam" id="NF041781">
    <property type="entry name" value="mnquin_red_QrcA"/>
    <property type="match status" value="1"/>
</dbReference>
<evidence type="ECO:0000256" key="5">
    <source>
        <dbReference type="ARBA" id="ARBA00023004"/>
    </source>
</evidence>
<keyword evidence="1" id="KW-0813">Transport</keyword>
<dbReference type="EMBL" id="CP065938">
    <property type="protein sequence ID" value="UWX05681.1"/>
    <property type="molecule type" value="Genomic_DNA"/>
</dbReference>
<evidence type="ECO:0000256" key="3">
    <source>
        <dbReference type="ARBA" id="ARBA00022723"/>
    </source>
</evidence>
<evidence type="ECO:0000256" key="2">
    <source>
        <dbReference type="ARBA" id="ARBA00022617"/>
    </source>
</evidence>
<keyword evidence="9" id="KW-1185">Reference proteome</keyword>
<dbReference type="Gene3D" id="3.90.10.10">
    <property type="entry name" value="Cytochrome C3"/>
    <property type="match status" value="2"/>
</dbReference>
<evidence type="ECO:0000313" key="8">
    <source>
        <dbReference type="EMBL" id="UWX05681.1"/>
    </source>
</evidence>
<dbReference type="SUPFAM" id="SSF48695">
    <property type="entry name" value="Multiheme cytochromes"/>
    <property type="match status" value="1"/>
</dbReference>
<organism evidence="8 9">
    <name type="scientific">Taurinivorans muris</name>
    <dbReference type="NCBI Taxonomy" id="2787751"/>
    <lineage>
        <taxon>Bacteria</taxon>
        <taxon>Pseudomonadati</taxon>
        <taxon>Thermodesulfobacteriota</taxon>
        <taxon>Desulfovibrionia</taxon>
        <taxon>Desulfovibrionales</taxon>
        <taxon>Desulfovibrionaceae</taxon>
        <taxon>Taurinivorans</taxon>
    </lineage>
</organism>
<evidence type="ECO:0000313" key="9">
    <source>
        <dbReference type="Proteomes" id="UP001058120"/>
    </source>
</evidence>
<dbReference type="Pfam" id="PF02085">
    <property type="entry name" value="Cytochrom_CIII"/>
    <property type="match status" value="1"/>
</dbReference>
<dbReference type="CDD" id="cd08168">
    <property type="entry name" value="Cytochrom_C3"/>
    <property type="match status" value="1"/>
</dbReference>
<dbReference type="InterPro" id="IPR020942">
    <property type="entry name" value="Cyt_c_III_dom"/>
</dbReference>
<keyword evidence="6" id="KW-0812">Transmembrane</keyword>
<gene>
    <name evidence="8" type="ORF">JBF11_09605</name>
</gene>
<evidence type="ECO:0000259" key="7">
    <source>
        <dbReference type="Pfam" id="PF02085"/>
    </source>
</evidence>
<name>A0ABY5Y0S7_9BACT</name>
<dbReference type="Proteomes" id="UP001058120">
    <property type="component" value="Chromosome"/>
</dbReference>
<evidence type="ECO:0000256" key="6">
    <source>
        <dbReference type="SAM" id="Phobius"/>
    </source>
</evidence>
<keyword evidence="4" id="KW-0249">Electron transport</keyword>
<keyword evidence="3" id="KW-0479">Metal-binding</keyword>
<dbReference type="PANTHER" id="PTHR39425:SF1">
    <property type="entry name" value="CYTOCHROME C7-LIKE DOMAIN-CONTAINING PROTEIN"/>
    <property type="match status" value="1"/>
</dbReference>
<dbReference type="InterPro" id="IPR036280">
    <property type="entry name" value="Multihaem_cyt_sf"/>
</dbReference>
<feature type="domain" description="Class III cytochrome C" evidence="7">
    <location>
        <begin position="44"/>
        <end position="102"/>
    </location>
</feature>
<feature type="transmembrane region" description="Helical" evidence="6">
    <location>
        <begin position="20"/>
        <end position="40"/>
    </location>
</feature>
<keyword evidence="6" id="KW-1133">Transmembrane helix</keyword>
<keyword evidence="2" id="KW-0349">Heme</keyword>
<protein>
    <submittedName>
        <fullName evidence="8">Cytochrome c3 family protein</fullName>
    </submittedName>
</protein>
<dbReference type="InterPro" id="IPR053547">
    <property type="entry name" value="Multiheme_cyt_c_menaq_reduct"/>
</dbReference>
<accession>A0ABY5Y0S7</accession>
<reference evidence="8" key="1">
    <citation type="submission" date="2020-12" db="EMBL/GenBank/DDBJ databases">
        <title>Taurinivorans muris gen. nov., sp. nov., fundamental and realized metabolic niche of a ubiquitous sulfidogenic bacterium in the murine intestine.</title>
        <authorList>
            <person name="Ye H."/>
            <person name="Hanson B.T."/>
            <person name="Loy A."/>
        </authorList>
    </citation>
    <scope>NUCLEOTIDE SEQUENCE</scope>
    <source>
        <strain evidence="8">LT0009</strain>
    </source>
</reference>
<dbReference type="PANTHER" id="PTHR39425">
    <property type="entry name" value="LIPOPROTEIN CYTOCHROME C"/>
    <property type="match status" value="1"/>
</dbReference>
<keyword evidence="6" id="KW-0472">Membrane</keyword>
<dbReference type="RefSeq" id="WP_334315269.1">
    <property type="nucleotide sequence ID" value="NZ_CP065938.1"/>
</dbReference>
<keyword evidence="5" id="KW-0408">Iron</keyword>
<sequence>MEDKSKEVKPAKKCCGCGFGPFLVGLVLALVIGWSVIPAIKLEEKKQPIQFNHVVHIENAGMACEECHFIREDGSFNGLPNTASCAACHEEAVSESAEEKRFIDEYVKKGREIRNEWLVYQKQPDNVFFSHAVHSLERCANCHTEFETTQQFCNICHLDVASTTTPPVYKENRISTYSVNTMKMPECEACHANPGHYGTTNASNACFVCHK</sequence>
<proteinExistence type="predicted"/>
<evidence type="ECO:0000256" key="4">
    <source>
        <dbReference type="ARBA" id="ARBA00022982"/>
    </source>
</evidence>
<evidence type="ECO:0000256" key="1">
    <source>
        <dbReference type="ARBA" id="ARBA00022448"/>
    </source>
</evidence>